<dbReference type="CTD" id="36381692"/>
<keyword evidence="1" id="KW-0378">Hydrolase</keyword>
<dbReference type="WormBase" id="SRAE_2000397200">
    <property type="protein sequence ID" value="SRP01148"/>
    <property type="gene ID" value="WBGene00264199"/>
</dbReference>
<dbReference type="WBParaSite" id="SRAE_2000397200.1">
    <property type="protein sequence ID" value="SRAE_2000397200.1"/>
    <property type="gene ID" value="WBGene00264199"/>
</dbReference>
<dbReference type="RefSeq" id="XP_024508522.1">
    <property type="nucleotide sequence ID" value="XM_024642786.1"/>
</dbReference>
<evidence type="ECO:0000313" key="5">
    <source>
        <dbReference type="WormBase" id="SRAE_2000397200"/>
    </source>
</evidence>
<accession>A0A090LHV1</accession>
<dbReference type="WBParaSite" id="SRAE_2000397200.2">
    <property type="protein sequence ID" value="SRAE_2000397200.2"/>
    <property type="gene ID" value="WBGene00264199"/>
</dbReference>
<gene>
    <name evidence="1 3 4 5" type="ORF">SRAE_2000397200</name>
</gene>
<evidence type="ECO:0000313" key="4">
    <source>
        <dbReference type="WBParaSite" id="SRAE_2000397200.2"/>
    </source>
</evidence>
<dbReference type="InterPro" id="IPR027417">
    <property type="entry name" value="P-loop_NTPase"/>
</dbReference>
<sequence length="243" mass="28762">MCIPPRRITMKEYQPFCEDKYNINPFHYNDFQMNYEIIKNIYKFRKTYIPSADTYKIYYSLNEENKHDIRITGIHDFEMFISYFPLILDTVTKSSFSGVKSMRPKIVFLCNTSDDAINIYTMITNFANGLNIKVALSNHTQKMKTNFDNMKLPFMILVTTVKNFEYHLSKNVLYLTDCSYFVMINLSTWKKDFAYPVLVALMISSGWSPKNQCSVIATSEEFSYTSQDIFNYFSYKNYYDINI</sequence>
<protein>
    <submittedName>
        <fullName evidence="1 3">P-loop containing Nucleoside triphosphate hydrolase domain-containing protein</fullName>
    </submittedName>
</protein>
<evidence type="ECO:0000313" key="1">
    <source>
        <dbReference type="EMBL" id="CEF69322.1"/>
    </source>
</evidence>
<evidence type="ECO:0000313" key="2">
    <source>
        <dbReference type="Proteomes" id="UP000035682"/>
    </source>
</evidence>
<dbReference type="SUPFAM" id="SSF52540">
    <property type="entry name" value="P-loop containing nucleoside triphosphate hydrolases"/>
    <property type="match status" value="1"/>
</dbReference>
<reference evidence="4" key="2">
    <citation type="submission" date="2022-04" db="UniProtKB">
        <authorList>
            <consortium name="WormBaseParasite"/>
        </authorList>
    </citation>
    <scope>IDENTIFICATION</scope>
</reference>
<evidence type="ECO:0000313" key="3">
    <source>
        <dbReference type="WBParaSite" id="SRAE_2000397200.1"/>
    </source>
</evidence>
<dbReference type="GO" id="GO:0016787">
    <property type="term" value="F:hydrolase activity"/>
    <property type="evidence" value="ECO:0007669"/>
    <property type="project" value="UniProtKB-KW"/>
</dbReference>
<dbReference type="Gene3D" id="3.40.50.300">
    <property type="entry name" value="P-loop containing nucleotide triphosphate hydrolases"/>
    <property type="match status" value="1"/>
</dbReference>
<dbReference type="Proteomes" id="UP000035682">
    <property type="component" value="Unplaced"/>
</dbReference>
<dbReference type="AlphaFoldDB" id="A0A090LHV1"/>
<organism evidence="1">
    <name type="scientific">Strongyloides ratti</name>
    <name type="common">Parasitic roundworm</name>
    <dbReference type="NCBI Taxonomy" id="34506"/>
    <lineage>
        <taxon>Eukaryota</taxon>
        <taxon>Metazoa</taxon>
        <taxon>Ecdysozoa</taxon>
        <taxon>Nematoda</taxon>
        <taxon>Chromadorea</taxon>
        <taxon>Rhabditida</taxon>
        <taxon>Tylenchina</taxon>
        <taxon>Panagrolaimomorpha</taxon>
        <taxon>Strongyloidoidea</taxon>
        <taxon>Strongyloididae</taxon>
        <taxon>Strongyloides</taxon>
    </lineage>
</organism>
<keyword evidence="2" id="KW-1185">Reference proteome</keyword>
<reference evidence="1 2" key="1">
    <citation type="submission" date="2014-09" db="EMBL/GenBank/DDBJ databases">
        <authorList>
            <person name="Martin A.A."/>
        </authorList>
    </citation>
    <scope>NUCLEOTIDE SEQUENCE</scope>
    <source>
        <strain evidence="2 4">ED321</strain>
        <strain evidence="1">ED321 Heterogonic</strain>
    </source>
</reference>
<proteinExistence type="predicted"/>
<name>A0A090LHV1_STRRB</name>
<dbReference type="EMBL" id="LN609529">
    <property type="protein sequence ID" value="CEF69322.1"/>
    <property type="molecule type" value="Genomic_DNA"/>
</dbReference>
<dbReference type="GeneID" id="36381692"/>